<dbReference type="InterPro" id="IPR008907">
    <property type="entry name" value="TPP/p25"/>
</dbReference>
<comment type="similarity">
    <text evidence="1">Belongs to the TPPP family.</text>
</comment>
<dbReference type="Proteomes" id="UP000887577">
    <property type="component" value="Unplaced"/>
</dbReference>
<dbReference type="SUPFAM" id="SSF47473">
    <property type="entry name" value="EF-hand"/>
    <property type="match status" value="1"/>
</dbReference>
<dbReference type="GO" id="GO:0046785">
    <property type="term" value="P:microtubule polymerization"/>
    <property type="evidence" value="ECO:0007669"/>
    <property type="project" value="InterPro"/>
</dbReference>
<dbReference type="GO" id="GO:0015631">
    <property type="term" value="F:tubulin binding"/>
    <property type="evidence" value="ECO:0007669"/>
    <property type="project" value="InterPro"/>
</dbReference>
<dbReference type="AlphaFoldDB" id="A0A914YMI1"/>
<organism evidence="3 4">
    <name type="scientific">Panagrolaimus superbus</name>
    <dbReference type="NCBI Taxonomy" id="310955"/>
    <lineage>
        <taxon>Eukaryota</taxon>
        <taxon>Metazoa</taxon>
        <taxon>Ecdysozoa</taxon>
        <taxon>Nematoda</taxon>
        <taxon>Chromadorea</taxon>
        <taxon>Rhabditida</taxon>
        <taxon>Tylenchina</taxon>
        <taxon>Panagrolaimomorpha</taxon>
        <taxon>Panagrolaimoidea</taxon>
        <taxon>Panagrolaimidae</taxon>
        <taxon>Panagrolaimus</taxon>
    </lineage>
</organism>
<reference evidence="4" key="1">
    <citation type="submission" date="2022-11" db="UniProtKB">
        <authorList>
            <consortium name="WormBaseParasite"/>
        </authorList>
    </citation>
    <scope>IDENTIFICATION</scope>
</reference>
<feature type="compositionally biased region" description="Basic and acidic residues" evidence="2">
    <location>
        <begin position="145"/>
        <end position="163"/>
    </location>
</feature>
<dbReference type="PANTHER" id="PTHR12932:SF9">
    <property type="entry name" value="TUBULIN POLYMERIZATION-PROMOTING PROTEIN HOMOLOG"/>
    <property type="match status" value="1"/>
</dbReference>
<evidence type="ECO:0000256" key="1">
    <source>
        <dbReference type="ARBA" id="ARBA00010994"/>
    </source>
</evidence>
<protein>
    <submittedName>
        <fullName evidence="4">P25-alpha</fullName>
    </submittedName>
</protein>
<accession>A0A914YMI1</accession>
<dbReference type="Gene3D" id="1.10.238.10">
    <property type="entry name" value="EF-hand"/>
    <property type="match status" value="1"/>
</dbReference>
<evidence type="ECO:0000313" key="4">
    <source>
        <dbReference type="WBParaSite" id="PSU_v2.g20791.t1"/>
    </source>
</evidence>
<dbReference type="GO" id="GO:0005874">
    <property type="term" value="C:microtubule"/>
    <property type="evidence" value="ECO:0007669"/>
    <property type="project" value="TreeGrafter"/>
</dbReference>
<dbReference type="GO" id="GO:0032273">
    <property type="term" value="P:positive regulation of protein polymerization"/>
    <property type="evidence" value="ECO:0007669"/>
    <property type="project" value="TreeGrafter"/>
</dbReference>
<keyword evidence="3" id="KW-1185">Reference proteome</keyword>
<feature type="region of interest" description="Disordered" evidence="2">
    <location>
        <begin position="145"/>
        <end position="165"/>
    </location>
</feature>
<dbReference type="PANTHER" id="PTHR12932">
    <property type="entry name" value="P25 ALPHA-RELATED"/>
    <property type="match status" value="1"/>
</dbReference>
<sequence>MPAPNLSFKWENEKDAKSRWETFMKFGSNTATEMTGKNFDKWLKDAGVIDGKIITTTVTGIAFSKVAGPKKRTNFAETQQVLANVAQEKAQKTKKDAQEELDEILEKLSKVDSPQINSAAKTSTDGGVFNRLTDVKKYTGASKERFDAEGKGKGKEGREDIKKNTGYVGAYKNADTYDKVHSSS</sequence>
<evidence type="ECO:0000313" key="3">
    <source>
        <dbReference type="Proteomes" id="UP000887577"/>
    </source>
</evidence>
<dbReference type="Pfam" id="PF05517">
    <property type="entry name" value="p25-alpha"/>
    <property type="match status" value="1"/>
</dbReference>
<proteinExistence type="inferred from homology"/>
<dbReference type="GO" id="GO:0001578">
    <property type="term" value="P:microtubule bundle formation"/>
    <property type="evidence" value="ECO:0007669"/>
    <property type="project" value="TreeGrafter"/>
</dbReference>
<dbReference type="WBParaSite" id="PSU_v2.g20791.t1">
    <property type="protein sequence ID" value="PSU_v2.g20791.t1"/>
    <property type="gene ID" value="PSU_v2.g20791"/>
</dbReference>
<dbReference type="InterPro" id="IPR011992">
    <property type="entry name" value="EF-hand-dom_pair"/>
</dbReference>
<evidence type="ECO:0000256" key="2">
    <source>
        <dbReference type="SAM" id="MobiDB-lite"/>
    </source>
</evidence>
<name>A0A914YMI1_9BILA</name>